<dbReference type="PANTHER" id="PTHR43685:SF3">
    <property type="entry name" value="SLR2126 PROTEIN"/>
    <property type="match status" value="1"/>
</dbReference>
<dbReference type="PANTHER" id="PTHR43685">
    <property type="entry name" value="GLYCOSYLTRANSFERASE"/>
    <property type="match status" value="1"/>
</dbReference>
<dbReference type="InterPro" id="IPR029044">
    <property type="entry name" value="Nucleotide-diphossugar_trans"/>
</dbReference>
<feature type="domain" description="Glycosyltransferase 2-like" evidence="3">
    <location>
        <begin position="13"/>
        <end position="146"/>
    </location>
</feature>
<dbReference type="GO" id="GO:0016740">
    <property type="term" value="F:transferase activity"/>
    <property type="evidence" value="ECO:0007669"/>
    <property type="project" value="UniProtKB-KW"/>
</dbReference>
<evidence type="ECO:0000259" key="3">
    <source>
        <dbReference type="Pfam" id="PF00535"/>
    </source>
</evidence>
<protein>
    <recommendedName>
        <fullName evidence="7">Glycosyl transferase family 2</fullName>
    </recommendedName>
</protein>
<reference evidence="5 6" key="1">
    <citation type="submission" date="2018-02" db="EMBL/GenBank/DDBJ databases">
        <title>Comparative genomes isolates from brazilian mangrove.</title>
        <authorList>
            <person name="Araujo J.E."/>
            <person name="Taketani R.G."/>
            <person name="Silva M.C.P."/>
            <person name="Loureco M.V."/>
            <person name="Andreote F.D."/>
        </authorList>
    </citation>
    <scope>NUCLEOTIDE SEQUENCE [LARGE SCALE GENOMIC DNA]</scope>
    <source>
        <strain evidence="5 6">Hex-1 MGV</strain>
    </source>
</reference>
<sequence>MPAEIRMTNTDVSIIVTTFERPGHLAKCLRSLANQDFEPACCEVVVADDGSRGGETEACVAEFAQRWTGLSTRFLTQVKEGFRLATCRNKAAAIARGKALIFLDGDCIVPPNFVRVMLDELRANVVVAGDCYRLTQEATKQIDASKVDTWDLESTISREESKRLSRKALRARIYSFLSIPMRPRLTGCAFACFRDDLIGINGFDENFVGWGFEDRDIQRRFLLNGVRTRTVLHRVKAVHLWHPSDPTFARNGVGTANRTYYQTAPVKAFCQRGVSQYLDGSVAFQTYESVNPAKLATRGEDRTAKSPFNRAVGNGDSTTPAPASLSLSIS</sequence>
<name>A0A2S8FUR4_9BACT</name>
<evidence type="ECO:0000256" key="1">
    <source>
        <dbReference type="ARBA" id="ARBA00022679"/>
    </source>
</evidence>
<feature type="compositionally biased region" description="Polar residues" evidence="2">
    <location>
        <begin position="315"/>
        <end position="330"/>
    </location>
</feature>
<gene>
    <name evidence="5" type="ORF">C5Y83_08120</name>
</gene>
<evidence type="ECO:0008006" key="7">
    <source>
        <dbReference type="Google" id="ProtNLM"/>
    </source>
</evidence>
<organism evidence="5 6">
    <name type="scientific">Blastopirellula marina</name>
    <dbReference type="NCBI Taxonomy" id="124"/>
    <lineage>
        <taxon>Bacteria</taxon>
        <taxon>Pseudomonadati</taxon>
        <taxon>Planctomycetota</taxon>
        <taxon>Planctomycetia</taxon>
        <taxon>Pirellulales</taxon>
        <taxon>Pirellulaceae</taxon>
        <taxon>Blastopirellula</taxon>
    </lineage>
</organism>
<dbReference type="Proteomes" id="UP000238322">
    <property type="component" value="Unassembled WGS sequence"/>
</dbReference>
<dbReference type="InterPro" id="IPR027791">
    <property type="entry name" value="Galactosyl_T_C"/>
</dbReference>
<dbReference type="AlphaFoldDB" id="A0A2S8FUR4"/>
<dbReference type="Pfam" id="PF00535">
    <property type="entry name" value="Glycos_transf_2"/>
    <property type="match status" value="1"/>
</dbReference>
<proteinExistence type="predicted"/>
<keyword evidence="1" id="KW-0808">Transferase</keyword>
<dbReference type="InterPro" id="IPR050834">
    <property type="entry name" value="Glycosyltransf_2"/>
</dbReference>
<accession>A0A2S8FUR4</accession>
<evidence type="ECO:0000313" key="5">
    <source>
        <dbReference type="EMBL" id="PQO35893.1"/>
    </source>
</evidence>
<comment type="caution">
    <text evidence="5">The sequence shown here is derived from an EMBL/GenBank/DDBJ whole genome shotgun (WGS) entry which is preliminary data.</text>
</comment>
<dbReference type="InterPro" id="IPR001173">
    <property type="entry name" value="Glyco_trans_2-like"/>
</dbReference>
<feature type="region of interest" description="Disordered" evidence="2">
    <location>
        <begin position="297"/>
        <end position="330"/>
    </location>
</feature>
<dbReference type="SUPFAM" id="SSF53448">
    <property type="entry name" value="Nucleotide-diphospho-sugar transferases"/>
    <property type="match status" value="1"/>
</dbReference>
<evidence type="ECO:0000259" key="4">
    <source>
        <dbReference type="Pfam" id="PF02709"/>
    </source>
</evidence>
<dbReference type="Gene3D" id="3.90.550.10">
    <property type="entry name" value="Spore Coat Polysaccharide Biosynthesis Protein SpsA, Chain A"/>
    <property type="match status" value="1"/>
</dbReference>
<dbReference type="EMBL" id="PUHY01000006">
    <property type="protein sequence ID" value="PQO35893.1"/>
    <property type="molecule type" value="Genomic_DNA"/>
</dbReference>
<feature type="domain" description="Galactosyltransferase C-terminal" evidence="4">
    <location>
        <begin position="184"/>
        <end position="235"/>
    </location>
</feature>
<evidence type="ECO:0000313" key="6">
    <source>
        <dbReference type="Proteomes" id="UP000238322"/>
    </source>
</evidence>
<dbReference type="Pfam" id="PF02709">
    <property type="entry name" value="Glyco_transf_7C"/>
    <property type="match status" value="1"/>
</dbReference>
<evidence type="ECO:0000256" key="2">
    <source>
        <dbReference type="SAM" id="MobiDB-lite"/>
    </source>
</evidence>